<evidence type="ECO:0000313" key="2">
    <source>
        <dbReference type="Proteomes" id="UP001148629"/>
    </source>
</evidence>
<dbReference type="Proteomes" id="UP001148629">
    <property type="component" value="Unassembled WGS sequence"/>
</dbReference>
<organism evidence="1 2">
    <name type="scientific">Fusarium decemcellulare</name>
    <dbReference type="NCBI Taxonomy" id="57161"/>
    <lineage>
        <taxon>Eukaryota</taxon>
        <taxon>Fungi</taxon>
        <taxon>Dikarya</taxon>
        <taxon>Ascomycota</taxon>
        <taxon>Pezizomycotina</taxon>
        <taxon>Sordariomycetes</taxon>
        <taxon>Hypocreomycetidae</taxon>
        <taxon>Hypocreales</taxon>
        <taxon>Nectriaceae</taxon>
        <taxon>Fusarium</taxon>
        <taxon>Fusarium decemcellulare species complex</taxon>
    </lineage>
</organism>
<accession>A0ACC1S2L3</accession>
<sequence>MSFDYDPDFLELIRPHFQSIQNSWTWEPLDFAALRAGLPKLLASFLPHSPADESVETVEHNVETFDDAKISVFRFFSKEMKQQTPTSAILHMHGGGMIMGSVVYQKDMLAEYVANTGAQVFSVEYRLAPEHSGMSLVEDCYAALKWLHGNAAEFNIDSSRIAVMGRQRWGRLGRWRGSLGEGPWIVATPG</sequence>
<name>A0ACC1S2L3_9HYPO</name>
<protein>
    <submittedName>
        <fullName evidence="1">Uncharacterized protein</fullName>
    </submittedName>
</protein>
<reference evidence="1" key="1">
    <citation type="submission" date="2022-08" db="EMBL/GenBank/DDBJ databases">
        <title>Genome Sequence of Fusarium decemcellulare.</title>
        <authorList>
            <person name="Buettner E."/>
        </authorList>
    </citation>
    <scope>NUCLEOTIDE SEQUENCE</scope>
    <source>
        <strain evidence="1">Babe19</strain>
    </source>
</reference>
<evidence type="ECO:0000313" key="1">
    <source>
        <dbReference type="EMBL" id="KAJ3530659.1"/>
    </source>
</evidence>
<comment type="caution">
    <text evidence="1">The sequence shown here is derived from an EMBL/GenBank/DDBJ whole genome shotgun (WGS) entry which is preliminary data.</text>
</comment>
<gene>
    <name evidence="1" type="ORF">NM208_g9228</name>
</gene>
<keyword evidence="2" id="KW-1185">Reference proteome</keyword>
<proteinExistence type="predicted"/>
<dbReference type="EMBL" id="JANRMS010001146">
    <property type="protein sequence ID" value="KAJ3530659.1"/>
    <property type="molecule type" value="Genomic_DNA"/>
</dbReference>